<dbReference type="PROSITE" id="PS52004">
    <property type="entry name" value="KS3_2"/>
    <property type="match status" value="1"/>
</dbReference>
<dbReference type="EMBL" id="CAJNOO010000438">
    <property type="protein sequence ID" value="CAF0943200.1"/>
    <property type="molecule type" value="Genomic_DNA"/>
</dbReference>
<dbReference type="InterPro" id="IPR016039">
    <property type="entry name" value="Thiolase-like"/>
</dbReference>
<dbReference type="SUPFAM" id="SSF53901">
    <property type="entry name" value="Thiolase-like"/>
    <property type="match status" value="1"/>
</dbReference>
<dbReference type="GO" id="GO:0004312">
    <property type="term" value="F:fatty acid synthase activity"/>
    <property type="evidence" value="ECO:0007669"/>
    <property type="project" value="TreeGrafter"/>
</dbReference>
<dbReference type="Gene3D" id="3.40.50.12780">
    <property type="entry name" value="N-terminal domain of ligase-like"/>
    <property type="match status" value="1"/>
</dbReference>
<dbReference type="InterPro" id="IPR020841">
    <property type="entry name" value="PKS_Beta-ketoAc_synthase_dom"/>
</dbReference>
<dbReference type="InterPro" id="IPR050091">
    <property type="entry name" value="PKS_NRPS_Biosynth_Enz"/>
</dbReference>
<organism evidence="5 6">
    <name type="scientific">Rotaria sordida</name>
    <dbReference type="NCBI Taxonomy" id="392033"/>
    <lineage>
        <taxon>Eukaryota</taxon>
        <taxon>Metazoa</taxon>
        <taxon>Spiralia</taxon>
        <taxon>Gnathifera</taxon>
        <taxon>Rotifera</taxon>
        <taxon>Eurotatoria</taxon>
        <taxon>Bdelloidea</taxon>
        <taxon>Philodinida</taxon>
        <taxon>Philodinidae</taxon>
        <taxon>Rotaria</taxon>
    </lineage>
</organism>
<sequence length="330" mass="36260">MATNSQIYSLYGSSECFSVMFHRVHEPRTTIGIIPIGSSLPHYQCYLFDEQQQQVTAADQIGEIHVCVAIHMAKEAIRRGECHIAIAGGVNLGELKERGYTYTPNHILSPDGHCRALDSSANGTVPAQGLGVVVLKPLVAAQQDHDQIYAVIIGSAINNDGSNKASYAAPNPLGQKKVIQKALADCQQPEVKKSMYYIECHGTGTQLGDMIELTALGDVYSNEKIQRPIAIGILIHPSHGDVSQYQALAVHLHSDQIVMAFRAPSLDGVTMPHSSLVDIGKDYLTTLMHEKSPFMPYYYHYLHQNGLIKNEVFLDTKIQAESFGECIELE</sequence>
<dbReference type="Pfam" id="PF02801">
    <property type="entry name" value="Ketoacyl-synt_C"/>
    <property type="match status" value="1"/>
</dbReference>
<dbReference type="SUPFAM" id="SSF56801">
    <property type="entry name" value="Acetyl-CoA synthetase-like"/>
    <property type="match status" value="1"/>
</dbReference>
<dbReference type="InterPro" id="IPR014031">
    <property type="entry name" value="Ketoacyl_synth_C"/>
</dbReference>
<accession>A0A814CGX2</accession>
<keyword evidence="3" id="KW-0808">Transferase</keyword>
<keyword evidence="2" id="KW-0597">Phosphoprotein</keyword>
<dbReference type="Gene3D" id="3.40.47.10">
    <property type="match status" value="1"/>
</dbReference>
<dbReference type="SMART" id="SM00825">
    <property type="entry name" value="PKS_KS"/>
    <property type="match status" value="1"/>
</dbReference>
<reference evidence="5" key="1">
    <citation type="submission" date="2021-02" db="EMBL/GenBank/DDBJ databases">
        <authorList>
            <person name="Nowell W R."/>
        </authorList>
    </citation>
    <scope>NUCLEOTIDE SEQUENCE</scope>
</reference>
<dbReference type="GO" id="GO:0006633">
    <property type="term" value="P:fatty acid biosynthetic process"/>
    <property type="evidence" value="ECO:0007669"/>
    <property type="project" value="TreeGrafter"/>
</dbReference>
<dbReference type="CDD" id="cd00833">
    <property type="entry name" value="PKS"/>
    <property type="match status" value="1"/>
</dbReference>
<dbReference type="Gene3D" id="3.40.50.1820">
    <property type="entry name" value="alpha/beta hydrolase"/>
    <property type="match status" value="1"/>
</dbReference>
<evidence type="ECO:0000259" key="4">
    <source>
        <dbReference type="PROSITE" id="PS52004"/>
    </source>
</evidence>
<keyword evidence="1" id="KW-0596">Phosphopantetheine</keyword>
<dbReference type="OrthoDB" id="329835at2759"/>
<feature type="domain" description="Ketosynthase family 3 (KS3)" evidence="4">
    <location>
        <begin position="1"/>
        <end position="330"/>
    </location>
</feature>
<comment type="similarity">
    <text evidence="3">Belongs to the thiolase-like superfamily. Beta-ketoacyl-ACP synthases family.</text>
</comment>
<dbReference type="AlphaFoldDB" id="A0A814CGX2"/>
<dbReference type="PANTHER" id="PTHR43775:SF37">
    <property type="entry name" value="SI:DKEY-61P9.11"/>
    <property type="match status" value="1"/>
</dbReference>
<name>A0A814CGX2_9BILA</name>
<dbReference type="InterPro" id="IPR014030">
    <property type="entry name" value="Ketoacyl_synth_N"/>
</dbReference>
<evidence type="ECO:0000256" key="2">
    <source>
        <dbReference type="ARBA" id="ARBA00022553"/>
    </source>
</evidence>
<dbReference type="Proteomes" id="UP000663882">
    <property type="component" value="Unassembled WGS sequence"/>
</dbReference>
<evidence type="ECO:0000313" key="5">
    <source>
        <dbReference type="EMBL" id="CAF0943200.1"/>
    </source>
</evidence>
<gene>
    <name evidence="5" type="ORF">RFH988_LOCUS11205</name>
</gene>
<dbReference type="Pfam" id="PF00109">
    <property type="entry name" value="ketoacyl-synt"/>
    <property type="match status" value="1"/>
</dbReference>
<protein>
    <recommendedName>
        <fullName evidence="4">Ketosynthase family 3 (KS3) domain-containing protein</fullName>
    </recommendedName>
</protein>
<evidence type="ECO:0000256" key="3">
    <source>
        <dbReference type="RuleBase" id="RU003694"/>
    </source>
</evidence>
<dbReference type="InterPro" id="IPR042099">
    <property type="entry name" value="ANL_N_sf"/>
</dbReference>
<evidence type="ECO:0000256" key="1">
    <source>
        <dbReference type="ARBA" id="ARBA00022450"/>
    </source>
</evidence>
<dbReference type="GO" id="GO:0005886">
    <property type="term" value="C:plasma membrane"/>
    <property type="evidence" value="ECO:0007669"/>
    <property type="project" value="TreeGrafter"/>
</dbReference>
<comment type="caution">
    <text evidence="5">The sequence shown here is derived from an EMBL/GenBank/DDBJ whole genome shotgun (WGS) entry which is preliminary data.</text>
</comment>
<dbReference type="PANTHER" id="PTHR43775">
    <property type="entry name" value="FATTY ACID SYNTHASE"/>
    <property type="match status" value="1"/>
</dbReference>
<evidence type="ECO:0000313" key="6">
    <source>
        <dbReference type="Proteomes" id="UP000663882"/>
    </source>
</evidence>
<proteinExistence type="inferred from homology"/>
<dbReference type="InterPro" id="IPR029058">
    <property type="entry name" value="AB_hydrolase_fold"/>
</dbReference>
<dbReference type="GO" id="GO:0005737">
    <property type="term" value="C:cytoplasm"/>
    <property type="evidence" value="ECO:0007669"/>
    <property type="project" value="TreeGrafter"/>
</dbReference>